<keyword evidence="3" id="KW-0256">Endoplasmic reticulum</keyword>
<proteinExistence type="inferred from homology"/>
<evidence type="ECO:0000259" key="5">
    <source>
        <dbReference type="Pfam" id="PF22890"/>
    </source>
</evidence>
<dbReference type="Pfam" id="PF22890">
    <property type="entry name" value="TPR_EMC2"/>
    <property type="match status" value="1"/>
</dbReference>
<dbReference type="EMBL" id="JAJTJA010000005">
    <property type="protein sequence ID" value="KAH8698250.1"/>
    <property type="molecule type" value="Genomic_DNA"/>
</dbReference>
<name>A0AAD4Q192_9EURO</name>
<evidence type="ECO:0000313" key="7">
    <source>
        <dbReference type="Proteomes" id="UP001201262"/>
    </source>
</evidence>
<dbReference type="Proteomes" id="UP001201262">
    <property type="component" value="Unassembled WGS sequence"/>
</dbReference>
<dbReference type="SUPFAM" id="SSF48452">
    <property type="entry name" value="TPR-like"/>
    <property type="match status" value="1"/>
</dbReference>
<comment type="caution">
    <text evidence="6">The sequence shown here is derived from an EMBL/GenBank/DDBJ whole genome shotgun (WGS) entry which is preliminary data.</text>
</comment>
<dbReference type="PANTHER" id="PTHR12760">
    <property type="entry name" value="TETRATRICOPEPTIDE REPEAT PROTEIN"/>
    <property type="match status" value="1"/>
</dbReference>
<organism evidence="6 7">
    <name type="scientific">Talaromyces proteolyticus</name>
    <dbReference type="NCBI Taxonomy" id="1131652"/>
    <lineage>
        <taxon>Eukaryota</taxon>
        <taxon>Fungi</taxon>
        <taxon>Dikarya</taxon>
        <taxon>Ascomycota</taxon>
        <taxon>Pezizomycotina</taxon>
        <taxon>Eurotiomycetes</taxon>
        <taxon>Eurotiomycetidae</taxon>
        <taxon>Eurotiales</taxon>
        <taxon>Trichocomaceae</taxon>
        <taxon>Talaromyces</taxon>
        <taxon>Talaromyces sect. Bacilispori</taxon>
    </lineage>
</organism>
<dbReference type="AlphaFoldDB" id="A0AAD4Q192"/>
<protein>
    <recommendedName>
        <fullName evidence="3">ER membrane protein complex subunit 2</fullName>
    </recommendedName>
</protein>
<evidence type="ECO:0000256" key="1">
    <source>
        <dbReference type="ARBA" id="ARBA00022737"/>
    </source>
</evidence>
<dbReference type="GO" id="GO:0072546">
    <property type="term" value="C:EMC complex"/>
    <property type="evidence" value="ECO:0007669"/>
    <property type="project" value="UniProtKB-UniRule"/>
</dbReference>
<keyword evidence="7" id="KW-1185">Reference proteome</keyword>
<evidence type="ECO:0000256" key="3">
    <source>
        <dbReference type="RuleBase" id="RU367091"/>
    </source>
</evidence>
<keyword evidence="3" id="KW-0472">Membrane</keyword>
<dbReference type="Gene3D" id="1.25.40.10">
    <property type="entry name" value="Tetratricopeptide repeat domain"/>
    <property type="match status" value="1"/>
</dbReference>
<comment type="subcellular location">
    <subcellularLocation>
        <location evidence="3">Endoplasmic reticulum membrane</location>
        <topology evidence="3">Peripheral membrane protein</topology>
        <orientation evidence="3">Cytoplasmic side</orientation>
    </subcellularLocation>
</comment>
<accession>A0AAD4Q192</accession>
<keyword evidence="2" id="KW-0802">TPR repeat</keyword>
<keyword evidence="1" id="KW-0677">Repeat</keyword>
<dbReference type="InterPro" id="IPR039856">
    <property type="entry name" value="EMC2-like"/>
</dbReference>
<dbReference type="SMART" id="SM00028">
    <property type="entry name" value="TPR"/>
    <property type="match status" value="1"/>
</dbReference>
<feature type="domain" description="EMC2 TPR-like" evidence="5">
    <location>
        <begin position="109"/>
        <end position="198"/>
    </location>
</feature>
<feature type="region of interest" description="Disordered" evidence="4">
    <location>
        <begin position="1"/>
        <end position="21"/>
    </location>
</feature>
<evidence type="ECO:0000256" key="4">
    <source>
        <dbReference type="SAM" id="MobiDB-lite"/>
    </source>
</evidence>
<dbReference type="RefSeq" id="XP_046072714.1">
    <property type="nucleotide sequence ID" value="XM_046209450.1"/>
</dbReference>
<reference evidence="6" key="1">
    <citation type="submission" date="2021-12" db="EMBL/GenBank/DDBJ databases">
        <title>Convergent genome expansion in fungi linked to evolution of root-endophyte symbiosis.</title>
        <authorList>
            <consortium name="DOE Joint Genome Institute"/>
            <person name="Ke Y.-H."/>
            <person name="Bonito G."/>
            <person name="Liao H.-L."/>
            <person name="Looney B."/>
            <person name="Rojas-Flechas A."/>
            <person name="Nash J."/>
            <person name="Hameed K."/>
            <person name="Schadt C."/>
            <person name="Martin F."/>
            <person name="Crous P.W."/>
            <person name="Miettinen O."/>
            <person name="Magnuson J.K."/>
            <person name="Labbe J."/>
            <person name="Jacobson D."/>
            <person name="Doktycz M.J."/>
            <person name="Veneault-Fourrey C."/>
            <person name="Kuo A."/>
            <person name="Mondo S."/>
            <person name="Calhoun S."/>
            <person name="Riley R."/>
            <person name="Ohm R."/>
            <person name="LaButti K."/>
            <person name="Andreopoulos B."/>
            <person name="Pangilinan J."/>
            <person name="Nolan M."/>
            <person name="Tritt A."/>
            <person name="Clum A."/>
            <person name="Lipzen A."/>
            <person name="Daum C."/>
            <person name="Barry K."/>
            <person name="Grigoriev I.V."/>
            <person name="Vilgalys R."/>
        </authorList>
    </citation>
    <scope>NUCLEOTIDE SEQUENCE</scope>
    <source>
        <strain evidence="6">PMI_201</strain>
    </source>
</reference>
<dbReference type="InterPro" id="IPR055217">
    <property type="entry name" value="TPR_EMC2"/>
</dbReference>
<comment type="function">
    <text evidence="3">Part of the endoplasmic reticulum membrane protein complex (EMC) that enables the energy-independent insertion into endoplasmic reticulum membranes of newly synthesized membrane proteins.</text>
</comment>
<comment type="subunit">
    <text evidence="3">Component of the ER membrane protein complex (EMC).</text>
</comment>
<sequence length="311" mass="34631">MTQRVSDQSFRSSHPSSALHVTQRTPALFENAYSPRVPFTVKESPDQWATYEHHLLVCLRTGDDKSAHLCLDRLTERFGPANERIMGLRGLYQEATAKDNPTLQTILGEYDTILQDNPVNVPILKRRIALLRSLDREEDAISALVDYVGAFPTDAESWCELADCYQANGMSAQAIFSLEEALLVVPNSWTLHARLAELLYISTKSADATVSSPQILARSIRHYLRSLELCDTFARGLYGLILITSQLIQHPEYLAGGSAIDGQVPSKEVLERLNSMALQKAEALIQSQQKTPNPDVTQDGIIALKELVQQK</sequence>
<dbReference type="GeneID" id="70239737"/>
<evidence type="ECO:0000313" key="6">
    <source>
        <dbReference type="EMBL" id="KAH8698250.1"/>
    </source>
</evidence>
<comment type="similarity">
    <text evidence="3">Belongs to the EMC2 family.</text>
</comment>
<gene>
    <name evidence="6" type="ORF">BGW36DRAFT_142381</name>
</gene>
<dbReference type="InterPro" id="IPR019734">
    <property type="entry name" value="TPR_rpt"/>
</dbReference>
<dbReference type="InterPro" id="IPR011990">
    <property type="entry name" value="TPR-like_helical_dom_sf"/>
</dbReference>
<evidence type="ECO:0000256" key="2">
    <source>
        <dbReference type="ARBA" id="ARBA00022803"/>
    </source>
</evidence>